<proteinExistence type="predicted"/>
<dbReference type="GeneID" id="20652643"/>
<protein>
    <submittedName>
        <fullName evidence="2">Uncharacterized protein</fullName>
    </submittedName>
</protein>
<organism evidence="2 3">
    <name type="scientific">Phytophthora sojae (strain P6497)</name>
    <name type="common">Soybean stem and root rot agent</name>
    <name type="synonym">Phytophthora megasperma f. sp. glycines</name>
    <dbReference type="NCBI Taxonomy" id="1094619"/>
    <lineage>
        <taxon>Eukaryota</taxon>
        <taxon>Sar</taxon>
        <taxon>Stramenopiles</taxon>
        <taxon>Oomycota</taxon>
        <taxon>Peronosporomycetes</taxon>
        <taxon>Peronosporales</taxon>
        <taxon>Peronosporaceae</taxon>
        <taxon>Phytophthora</taxon>
    </lineage>
</organism>
<feature type="non-terminal residue" evidence="2">
    <location>
        <position position="1"/>
    </location>
</feature>
<evidence type="ECO:0000313" key="3">
    <source>
        <dbReference type="Proteomes" id="UP000002640"/>
    </source>
</evidence>
<keyword evidence="3" id="KW-1185">Reference proteome</keyword>
<reference evidence="2 3" key="1">
    <citation type="journal article" date="2006" name="Science">
        <title>Phytophthora genome sequences uncover evolutionary origins and mechanisms of pathogenesis.</title>
        <authorList>
            <person name="Tyler B.M."/>
            <person name="Tripathy S."/>
            <person name="Zhang X."/>
            <person name="Dehal P."/>
            <person name="Jiang R.H."/>
            <person name="Aerts A."/>
            <person name="Arredondo F.D."/>
            <person name="Baxter L."/>
            <person name="Bensasson D."/>
            <person name="Beynon J.L."/>
            <person name="Chapman J."/>
            <person name="Damasceno C.M."/>
            <person name="Dorrance A.E."/>
            <person name="Dou D."/>
            <person name="Dickerman A.W."/>
            <person name="Dubchak I.L."/>
            <person name="Garbelotto M."/>
            <person name="Gijzen M."/>
            <person name="Gordon S.G."/>
            <person name="Govers F."/>
            <person name="Grunwald N.J."/>
            <person name="Huang W."/>
            <person name="Ivors K.L."/>
            <person name="Jones R.W."/>
            <person name="Kamoun S."/>
            <person name="Krampis K."/>
            <person name="Lamour K.H."/>
            <person name="Lee M.K."/>
            <person name="McDonald W.H."/>
            <person name="Medina M."/>
            <person name="Meijer H.J."/>
            <person name="Nordberg E.K."/>
            <person name="Maclean D.J."/>
            <person name="Ospina-Giraldo M.D."/>
            <person name="Morris P.F."/>
            <person name="Phuntumart V."/>
            <person name="Putnam N.H."/>
            <person name="Rash S."/>
            <person name="Rose J.K."/>
            <person name="Sakihama Y."/>
            <person name="Salamov A.A."/>
            <person name="Savidor A."/>
            <person name="Scheuring C.F."/>
            <person name="Smith B.M."/>
            <person name="Sobral B.W."/>
            <person name="Terry A."/>
            <person name="Torto-Alalibo T.A."/>
            <person name="Win J."/>
            <person name="Xu Z."/>
            <person name="Zhang H."/>
            <person name="Grigoriev I.V."/>
            <person name="Rokhsar D.S."/>
            <person name="Boore J.L."/>
        </authorList>
    </citation>
    <scope>NUCLEOTIDE SEQUENCE [LARGE SCALE GENOMIC DNA]</scope>
    <source>
        <strain evidence="2 3">P6497</strain>
    </source>
</reference>
<dbReference type="InParanoid" id="G4Z2U7"/>
<gene>
    <name evidence="2" type="ORF">PHYSODRAFT_440510</name>
</gene>
<dbReference type="RefSeq" id="XP_009524938.1">
    <property type="nucleotide sequence ID" value="XM_009526643.1"/>
</dbReference>
<dbReference type="Proteomes" id="UP000002640">
    <property type="component" value="Unassembled WGS sequence"/>
</dbReference>
<keyword evidence="1" id="KW-0472">Membrane</keyword>
<evidence type="ECO:0000313" key="2">
    <source>
        <dbReference type="EMBL" id="EGZ22221.1"/>
    </source>
</evidence>
<dbReference type="AlphaFoldDB" id="G4Z2U7"/>
<feature type="non-terminal residue" evidence="2">
    <location>
        <position position="54"/>
    </location>
</feature>
<evidence type="ECO:0000256" key="1">
    <source>
        <dbReference type="SAM" id="Phobius"/>
    </source>
</evidence>
<name>G4Z2U7_PHYSP</name>
<dbReference type="KEGG" id="psoj:PHYSODRAFT_440510"/>
<keyword evidence="1" id="KW-1133">Transmembrane helix</keyword>
<keyword evidence="1" id="KW-0812">Transmembrane</keyword>
<feature type="transmembrane region" description="Helical" evidence="1">
    <location>
        <begin position="23"/>
        <end position="45"/>
    </location>
</feature>
<accession>G4Z2U7</accession>
<dbReference type="EMBL" id="JH159153">
    <property type="protein sequence ID" value="EGZ22221.1"/>
    <property type="molecule type" value="Genomic_DNA"/>
</dbReference>
<sequence>VVFSVDLFNVYYVAICMQTAKSLLTTLIIIAADSFHVVVALRGIYRRAGLLQVK</sequence>